<comment type="caution">
    <text evidence="2">The sequence shown here is derived from an EMBL/GenBank/DDBJ whole genome shotgun (WGS) entry which is preliminary data.</text>
</comment>
<reference evidence="2" key="1">
    <citation type="submission" date="2022-07" db="EMBL/GenBank/DDBJ databases">
        <title>Phylogenomic reconstructions and comparative analyses of Kickxellomycotina fungi.</title>
        <authorList>
            <person name="Reynolds N.K."/>
            <person name="Stajich J.E."/>
            <person name="Barry K."/>
            <person name="Grigoriev I.V."/>
            <person name="Crous P."/>
            <person name="Smith M.E."/>
        </authorList>
    </citation>
    <scope>NUCLEOTIDE SEQUENCE</scope>
    <source>
        <strain evidence="2">NBRC 32514</strain>
    </source>
</reference>
<sequence>MQVTRRVFDSSRKEHKIVANIYTPTIPTNTQALPKNSKPVTLFLTHGTGFHKELWEPVLHQLFAHRSPAWTITSAVAIDMCSHGDSAVLNRATLADERRASWFTHARDVLRVLDQLHQEGGRRSFVGIGHSWGAGVLLLAESLSPMTFACLLPTEAVLFLRYMEDEKYCGMIERRKWLFADEQEARDYFTKHKLFKAWDQRCLELHIRHGLENNTTGEQGEGGVLALKCRPQSEAAVYRGADYASLYTTLRLWRVRCPTGFLVGRKSLQSPEAYVRKITEGMADRRLEVVEGAGHLLVLEKPDAAAEHYARFLDDMVPRSDARREIDFGRAKL</sequence>
<evidence type="ECO:0000313" key="3">
    <source>
        <dbReference type="Proteomes" id="UP001149813"/>
    </source>
</evidence>
<proteinExistence type="predicted"/>
<dbReference type="InterPro" id="IPR029058">
    <property type="entry name" value="AB_hydrolase_fold"/>
</dbReference>
<dbReference type="OrthoDB" id="94039at2759"/>
<dbReference type="Proteomes" id="UP001149813">
    <property type="component" value="Unassembled WGS sequence"/>
</dbReference>
<keyword evidence="3" id="KW-1185">Reference proteome</keyword>
<dbReference type="InterPro" id="IPR050266">
    <property type="entry name" value="AB_hydrolase_sf"/>
</dbReference>
<evidence type="ECO:0000313" key="2">
    <source>
        <dbReference type="EMBL" id="KAJ1722196.1"/>
    </source>
</evidence>
<dbReference type="GO" id="GO:0016020">
    <property type="term" value="C:membrane"/>
    <property type="evidence" value="ECO:0007669"/>
    <property type="project" value="TreeGrafter"/>
</dbReference>
<name>A0A9W7XZF4_9FUNG</name>
<dbReference type="SUPFAM" id="SSF53474">
    <property type="entry name" value="alpha/beta-Hydrolases"/>
    <property type="match status" value="1"/>
</dbReference>
<evidence type="ECO:0000259" key="1">
    <source>
        <dbReference type="Pfam" id="PF12697"/>
    </source>
</evidence>
<dbReference type="AlphaFoldDB" id="A0A9W7XZF4"/>
<dbReference type="PANTHER" id="PTHR43798:SF33">
    <property type="entry name" value="HYDROLASE, PUTATIVE (AFU_ORTHOLOGUE AFUA_2G14860)-RELATED"/>
    <property type="match status" value="1"/>
</dbReference>
<dbReference type="PANTHER" id="PTHR43798">
    <property type="entry name" value="MONOACYLGLYCEROL LIPASE"/>
    <property type="match status" value="1"/>
</dbReference>
<dbReference type="Gene3D" id="3.40.50.1820">
    <property type="entry name" value="alpha/beta hydrolase"/>
    <property type="match status" value="1"/>
</dbReference>
<gene>
    <name evidence="2" type="ORF">LPJ53_003370</name>
</gene>
<dbReference type="Pfam" id="PF12697">
    <property type="entry name" value="Abhydrolase_6"/>
    <property type="match status" value="1"/>
</dbReference>
<feature type="domain" description="AB hydrolase-1" evidence="1">
    <location>
        <begin position="43"/>
        <end position="307"/>
    </location>
</feature>
<dbReference type="EMBL" id="JANBOJ010000125">
    <property type="protein sequence ID" value="KAJ1722196.1"/>
    <property type="molecule type" value="Genomic_DNA"/>
</dbReference>
<accession>A0A9W7XZF4</accession>
<dbReference type="InterPro" id="IPR000073">
    <property type="entry name" value="AB_hydrolase_1"/>
</dbReference>
<organism evidence="2 3">
    <name type="scientific">Coemansia erecta</name>
    <dbReference type="NCBI Taxonomy" id="147472"/>
    <lineage>
        <taxon>Eukaryota</taxon>
        <taxon>Fungi</taxon>
        <taxon>Fungi incertae sedis</taxon>
        <taxon>Zoopagomycota</taxon>
        <taxon>Kickxellomycotina</taxon>
        <taxon>Kickxellomycetes</taxon>
        <taxon>Kickxellales</taxon>
        <taxon>Kickxellaceae</taxon>
        <taxon>Coemansia</taxon>
    </lineage>
</organism>
<protein>
    <recommendedName>
        <fullName evidence="1">AB hydrolase-1 domain-containing protein</fullName>
    </recommendedName>
</protein>